<feature type="compositionally biased region" description="Low complexity" evidence="1">
    <location>
        <begin position="83"/>
        <end position="98"/>
    </location>
</feature>
<reference evidence="2 3" key="1">
    <citation type="submission" date="2023-08" db="EMBL/GenBank/DDBJ databases">
        <title>Black Yeasts Isolated from many extreme environments.</title>
        <authorList>
            <person name="Coleine C."/>
            <person name="Stajich J.E."/>
            <person name="Selbmann L."/>
        </authorList>
    </citation>
    <scope>NUCLEOTIDE SEQUENCE [LARGE SCALE GENOMIC DNA]</scope>
    <source>
        <strain evidence="2 3">CCFEE 5885</strain>
    </source>
</reference>
<comment type="caution">
    <text evidence="2">The sequence shown here is derived from an EMBL/GenBank/DDBJ whole genome shotgun (WGS) entry which is preliminary data.</text>
</comment>
<feature type="compositionally biased region" description="Basic and acidic residues" evidence="1">
    <location>
        <begin position="492"/>
        <end position="508"/>
    </location>
</feature>
<protein>
    <submittedName>
        <fullName evidence="2">Uncharacterized protein</fullName>
    </submittedName>
</protein>
<name>A0ABR0K454_9EURO</name>
<feature type="compositionally biased region" description="Basic and acidic residues" evidence="1">
    <location>
        <begin position="455"/>
        <end position="476"/>
    </location>
</feature>
<feature type="compositionally biased region" description="Low complexity" evidence="1">
    <location>
        <begin position="815"/>
        <end position="829"/>
    </location>
</feature>
<dbReference type="EMBL" id="JAVRRG010000105">
    <property type="protein sequence ID" value="KAK5085102.1"/>
    <property type="molecule type" value="Genomic_DNA"/>
</dbReference>
<feature type="compositionally biased region" description="Low complexity" evidence="1">
    <location>
        <begin position="422"/>
        <end position="443"/>
    </location>
</feature>
<feature type="compositionally biased region" description="Polar residues" evidence="1">
    <location>
        <begin position="308"/>
        <end position="317"/>
    </location>
</feature>
<feature type="region of interest" description="Disordered" evidence="1">
    <location>
        <begin position="920"/>
        <end position="960"/>
    </location>
</feature>
<feature type="compositionally biased region" description="Polar residues" evidence="1">
    <location>
        <begin position="856"/>
        <end position="868"/>
    </location>
</feature>
<feature type="compositionally biased region" description="Basic and acidic residues" evidence="1">
    <location>
        <begin position="869"/>
        <end position="882"/>
    </location>
</feature>
<sequence>MPRVNLFKSSNKSQASLDKIADSNSHSRDHAHTHSTRDSNRDNSPSAQADTASYSRPPPQQSQPQQQQQQQQQYGGLPYHQHTYTPSHPQQQYQSQIPQDERYYNEPQSQSQSQSQPQPPPQSAAATSHPAHLLSRSSSNRLPSGQHPPVNAYQEQQLQNQRPTIALVNPSLQQESIAEDEHHQPGRTQFGTAQTIRTTGPKEEKRSRNSGIRGFFSSGKDKKEGRDSPVDQTRLSRHGSVLRNRPQQQAPTSPQSQSQQQQQQYPQQSPRAPQSPQQGQPPQLPNVSQEELSDDPRDERYYRYDRPNSQFVSPSQQDQRRPSVPYEEDAPHFPPPPQPQFQQQLYQQPNISLQQLDSQDERKEFFPHTGQPIRDRPSAVFAIDESLRPPSQSSLGPPSPLGPPAQLAPLAPRSNNPTRYSAQSLQAYQAAQQAANQIQVQNQTPPPPQQQSVHAQEEMPTRDRQQRDSRMDDTDSRYATQQDPRLRMSTAAHEHGRSTPPPRGRDDIQSLDHQTLLLRYEELQAKYSKVKRYYFDREAQVTQLQNTVANQRLSMSKTSLDDAQYATRFERLNGAIQNLAFNIRKDWRRLPNWLAPACNRDACQTGTKEMTAVGRACISRWLYEHIFQEIFHPGIDPLLSSQLKQMERTLRRTPSILTEEQRDDLLTKVTTWRLTTCEGLHDVLNSRQAEAYTENLSRILADQLCEYLRTLLVDPPPPNLEGYLLPLVSQTLSISSNLPLESRDICIEYYHPGTPINEIFMKPETGMTPLTNPSSAPTREDYEDVDMDEEQKSIISTDEAANVEEQIREAAKAATTSTSTIQQTTSSSSRDSKKEKKSGGGFFSGGFSGGLVNKKPPSSSRGPSTTDLSQRDKSSTEQVAKGDEEGAWNFDVMTRGSKEGKIRFAVFLAVEVRGKSLKGEQAQAGNGNGNAELKQGENGNGSAGPGVGGQSITGTSGGAGTAGVNVLVKAPVFGF</sequence>
<evidence type="ECO:0000313" key="3">
    <source>
        <dbReference type="Proteomes" id="UP001345013"/>
    </source>
</evidence>
<feature type="region of interest" description="Disordered" evidence="1">
    <location>
        <begin position="1"/>
        <end position="508"/>
    </location>
</feature>
<feature type="compositionally biased region" description="Low complexity" evidence="1">
    <location>
        <begin position="133"/>
        <end position="144"/>
    </location>
</feature>
<feature type="compositionally biased region" description="Basic and acidic residues" evidence="1">
    <location>
        <begin position="219"/>
        <end position="229"/>
    </location>
</feature>
<keyword evidence="3" id="KW-1185">Reference proteome</keyword>
<feature type="compositionally biased region" description="Low complexity" evidence="1">
    <location>
        <begin position="920"/>
        <end position="932"/>
    </location>
</feature>
<feature type="compositionally biased region" description="Polar residues" evidence="1">
    <location>
        <begin position="186"/>
        <end position="198"/>
    </location>
</feature>
<feature type="compositionally biased region" description="Low complexity" evidence="1">
    <location>
        <begin position="107"/>
        <end position="116"/>
    </location>
</feature>
<feature type="compositionally biased region" description="Low complexity" evidence="1">
    <location>
        <begin position="340"/>
        <end position="349"/>
    </location>
</feature>
<feature type="compositionally biased region" description="Low complexity" evidence="1">
    <location>
        <begin position="404"/>
        <end position="414"/>
    </location>
</feature>
<feature type="compositionally biased region" description="Basic and acidic residues" evidence="1">
    <location>
        <begin position="19"/>
        <end position="41"/>
    </location>
</feature>
<feature type="compositionally biased region" description="Low complexity" evidence="1">
    <location>
        <begin position="62"/>
        <end position="73"/>
    </location>
</feature>
<evidence type="ECO:0000313" key="2">
    <source>
        <dbReference type="EMBL" id="KAK5085102.1"/>
    </source>
</evidence>
<feature type="compositionally biased region" description="Gly residues" evidence="1">
    <location>
        <begin position="938"/>
        <end position="960"/>
    </location>
</feature>
<feature type="compositionally biased region" description="Basic and acidic residues" evidence="1">
    <location>
        <begin position="294"/>
        <end position="306"/>
    </location>
</feature>
<feature type="compositionally biased region" description="Low complexity" evidence="1">
    <location>
        <begin position="246"/>
        <end position="281"/>
    </location>
</feature>
<gene>
    <name evidence="2" type="ORF">LTR24_007238</name>
</gene>
<organism evidence="2 3">
    <name type="scientific">Lithohypha guttulata</name>
    <dbReference type="NCBI Taxonomy" id="1690604"/>
    <lineage>
        <taxon>Eukaryota</taxon>
        <taxon>Fungi</taxon>
        <taxon>Dikarya</taxon>
        <taxon>Ascomycota</taxon>
        <taxon>Pezizomycotina</taxon>
        <taxon>Eurotiomycetes</taxon>
        <taxon>Chaetothyriomycetidae</taxon>
        <taxon>Chaetothyriales</taxon>
        <taxon>Trichomeriaceae</taxon>
        <taxon>Lithohypha</taxon>
    </lineage>
</organism>
<dbReference type="Proteomes" id="UP001345013">
    <property type="component" value="Unassembled WGS sequence"/>
</dbReference>
<feature type="compositionally biased region" description="Polar residues" evidence="1">
    <location>
        <begin position="7"/>
        <end position="16"/>
    </location>
</feature>
<feature type="compositionally biased region" description="Polar residues" evidence="1">
    <location>
        <begin position="42"/>
        <end position="54"/>
    </location>
</feature>
<accession>A0ABR0K454</accession>
<feature type="compositionally biased region" description="Polar residues" evidence="1">
    <location>
        <begin position="153"/>
        <end position="163"/>
    </location>
</feature>
<evidence type="ECO:0000256" key="1">
    <source>
        <dbReference type="SAM" id="MobiDB-lite"/>
    </source>
</evidence>
<feature type="compositionally biased region" description="Polar residues" evidence="1">
    <location>
        <begin position="768"/>
        <end position="777"/>
    </location>
</feature>
<feature type="region of interest" description="Disordered" evidence="1">
    <location>
        <begin position="760"/>
        <end position="882"/>
    </location>
</feature>
<feature type="compositionally biased region" description="Gly residues" evidence="1">
    <location>
        <begin position="839"/>
        <end position="849"/>
    </location>
</feature>
<proteinExistence type="predicted"/>